<dbReference type="OrthoDB" id="439917at2759"/>
<name>K5VEP6_PHACS</name>
<dbReference type="AlphaFoldDB" id="K5VEP6"/>
<evidence type="ECO:0000313" key="4">
    <source>
        <dbReference type="Proteomes" id="UP000008370"/>
    </source>
</evidence>
<dbReference type="InParanoid" id="K5VEP6"/>
<dbReference type="STRING" id="650164.K5VEP6"/>
<keyword evidence="1" id="KW-0732">Signal</keyword>
<evidence type="ECO:0000256" key="1">
    <source>
        <dbReference type="SAM" id="SignalP"/>
    </source>
</evidence>
<dbReference type="HOGENOM" id="CLU_063728_0_0_1"/>
<protein>
    <recommendedName>
        <fullName evidence="2">Protein CPL1-like domain-containing protein</fullName>
    </recommendedName>
</protein>
<organism evidence="3 4">
    <name type="scientific">Phanerochaete carnosa (strain HHB-10118-sp)</name>
    <name type="common">White-rot fungus</name>
    <name type="synonym">Peniophora carnosa</name>
    <dbReference type="NCBI Taxonomy" id="650164"/>
    <lineage>
        <taxon>Eukaryota</taxon>
        <taxon>Fungi</taxon>
        <taxon>Dikarya</taxon>
        <taxon>Basidiomycota</taxon>
        <taxon>Agaricomycotina</taxon>
        <taxon>Agaricomycetes</taxon>
        <taxon>Polyporales</taxon>
        <taxon>Phanerochaetaceae</taxon>
        <taxon>Phanerochaete</taxon>
    </lineage>
</organism>
<evidence type="ECO:0000313" key="3">
    <source>
        <dbReference type="EMBL" id="EKM61501.1"/>
    </source>
</evidence>
<keyword evidence="4" id="KW-1185">Reference proteome</keyword>
<dbReference type="InterPro" id="IPR038955">
    <property type="entry name" value="PriA/CPL1_fungi"/>
</dbReference>
<dbReference type="Pfam" id="PF21671">
    <property type="entry name" value="CPL1-like"/>
    <property type="match status" value="1"/>
</dbReference>
<sequence>MRFNNARAFSLVIGLLSFAASGTARATYQHLARTTSDVCANIDLELAVDVLGIKVIVGLLDICLCLSAIPDLCNSKSNPVVASAVGLVGVASVEATLTDTVNTAAGHETCTYPDNCDPLCSAGNPCGFQCKNGFVPSPASHPTQCICPAPNKVCNGICGSYKSCPSSGPKKREDLERRAVCGAELTACGVYGFGNFNAWECVDTKSDLESCGGCMVPFGRNLARGVDCTGIPGVMDVTCVSGSCVIRRCQPGYVVSLDNTFCLQTETLTRLQAEAGDEPAALYGLEHVPLQKKSA</sequence>
<dbReference type="PANTHER" id="PTHR35192">
    <property type="entry name" value="PROTEIN, PUTATIVE-RELATED"/>
    <property type="match status" value="1"/>
</dbReference>
<dbReference type="Proteomes" id="UP000008370">
    <property type="component" value="Unassembled WGS sequence"/>
</dbReference>
<dbReference type="KEGG" id="pco:PHACADRAFT_248159"/>
<feature type="domain" description="Protein CPL1-like" evidence="2">
    <location>
        <begin position="199"/>
        <end position="262"/>
    </location>
</feature>
<gene>
    <name evidence="3" type="ORF">PHACADRAFT_248159</name>
</gene>
<feature type="signal peptide" evidence="1">
    <location>
        <begin position="1"/>
        <end position="26"/>
    </location>
</feature>
<proteinExistence type="predicted"/>
<dbReference type="GeneID" id="18914274"/>
<dbReference type="RefSeq" id="XP_007390912.1">
    <property type="nucleotide sequence ID" value="XM_007390850.1"/>
</dbReference>
<dbReference type="PANTHER" id="PTHR35192:SF2">
    <property type="entry name" value="APPLE DOMAIN-CONTAINING PROTEIN"/>
    <property type="match status" value="1"/>
</dbReference>
<feature type="chain" id="PRO_5003884657" description="Protein CPL1-like domain-containing protein" evidence="1">
    <location>
        <begin position="27"/>
        <end position="295"/>
    </location>
</feature>
<evidence type="ECO:0000259" key="2">
    <source>
        <dbReference type="Pfam" id="PF21671"/>
    </source>
</evidence>
<dbReference type="EMBL" id="JH930468">
    <property type="protein sequence ID" value="EKM61501.1"/>
    <property type="molecule type" value="Genomic_DNA"/>
</dbReference>
<accession>K5VEP6</accession>
<reference evidence="3 4" key="1">
    <citation type="journal article" date="2012" name="BMC Genomics">
        <title>Comparative genomics of the white-rot fungi, Phanerochaete carnosa and P. chrysosporium, to elucidate the genetic basis of the distinct wood types they colonize.</title>
        <authorList>
            <person name="Suzuki H."/>
            <person name="MacDonald J."/>
            <person name="Syed K."/>
            <person name="Salamov A."/>
            <person name="Hori C."/>
            <person name="Aerts A."/>
            <person name="Henrissat B."/>
            <person name="Wiebenga A."/>
            <person name="vanKuyk P.A."/>
            <person name="Barry K."/>
            <person name="Lindquist E."/>
            <person name="LaButti K."/>
            <person name="Lapidus A."/>
            <person name="Lucas S."/>
            <person name="Coutinho P."/>
            <person name="Gong Y."/>
            <person name="Samejima M."/>
            <person name="Mahadevan R."/>
            <person name="Abou-Zaid M."/>
            <person name="de Vries R.P."/>
            <person name="Igarashi K."/>
            <person name="Yadav J.S."/>
            <person name="Grigoriev I.V."/>
            <person name="Master E.R."/>
        </authorList>
    </citation>
    <scope>NUCLEOTIDE SEQUENCE [LARGE SCALE GENOMIC DNA]</scope>
    <source>
        <strain evidence="3 4">HHB-10118-sp</strain>
    </source>
</reference>
<dbReference type="InterPro" id="IPR048661">
    <property type="entry name" value="CPL1-like"/>
</dbReference>